<sequence length="374" mass="41277">MALGQPLQTNNSLCWSFDTYLHLPLRHRLILPENPHLITHRKPPSMASKVERIVARLQAKIEEGDYYEAQQQTRVAASRYIKTSNWPAAIDILASVSQALLRAGQGGSGGDLCVMMVDVYKQAELKPDATAKGRLLTCLRLFDAEEPTRKKFVGEIVGWSAKFGEYPAGDPDLHHVAGSLYAEEHETYEAEKHLILGTKDSPEVLTKMEYTWYKEGEPHTAALFAGRAILPYLLVGNVRAANTCYRLFTSTLSSDNPNLGVQDVSSSAGDIRIFPSLPLLNFLGFLLLAIQRGAPELFRALVSKYATQINEAGTWGEALEMIGEMYFGLQKPRQSNPLMDMMSGFFGGGAGGQEKPKRKQVTQQTDTPASEGLD</sequence>
<dbReference type="PANTHER" id="PTHR12875:SF0">
    <property type="entry name" value="GOLGI TO ER TRAFFIC PROTEIN 4 HOMOLOG"/>
    <property type="match status" value="1"/>
</dbReference>
<gene>
    <name evidence="3" type="ORF">FZEAL_3235</name>
</gene>
<dbReference type="GO" id="GO:0045048">
    <property type="term" value="P:protein insertion into ER membrane"/>
    <property type="evidence" value="ECO:0007669"/>
    <property type="project" value="InterPro"/>
</dbReference>
<dbReference type="AlphaFoldDB" id="A0A8H4UPX3"/>
<evidence type="ECO:0000313" key="4">
    <source>
        <dbReference type="Proteomes" id="UP000635477"/>
    </source>
</evidence>
<reference evidence="3" key="2">
    <citation type="submission" date="2020-05" db="EMBL/GenBank/DDBJ databases">
        <authorList>
            <person name="Kim H.-S."/>
            <person name="Proctor R.H."/>
            <person name="Brown D.W."/>
        </authorList>
    </citation>
    <scope>NUCLEOTIDE SEQUENCE</scope>
    <source>
        <strain evidence="3">NRRL 22465</strain>
    </source>
</reference>
<feature type="region of interest" description="Disordered" evidence="2">
    <location>
        <begin position="340"/>
        <end position="374"/>
    </location>
</feature>
<name>A0A8H4UPX3_9HYPO</name>
<proteinExistence type="inferred from homology"/>
<evidence type="ECO:0008006" key="5">
    <source>
        <dbReference type="Google" id="ProtNLM"/>
    </source>
</evidence>
<dbReference type="OrthoDB" id="10252405at2759"/>
<dbReference type="FunFam" id="1.25.40.10:FF:000272">
    <property type="entry name" value="DUF410 domain protein"/>
    <property type="match status" value="1"/>
</dbReference>
<accession>A0A8H4UPX3</accession>
<evidence type="ECO:0000313" key="3">
    <source>
        <dbReference type="EMBL" id="KAF4980861.1"/>
    </source>
</evidence>
<dbReference type="PANTHER" id="PTHR12875">
    <property type="entry name" value="GOLGI TO ER TRAFFIC PROTEIN 4 HOMOLOG"/>
    <property type="match status" value="1"/>
</dbReference>
<reference evidence="3" key="1">
    <citation type="journal article" date="2020" name="BMC Genomics">
        <title>Correction to: Identification and distribution of gene clusters required for synthesis of sphingolipid metabolism inhibitors in diverse species of the filamentous fungus Fusarium.</title>
        <authorList>
            <person name="Kim H.S."/>
            <person name="Lohmar J.M."/>
            <person name="Busman M."/>
            <person name="Brown D.W."/>
            <person name="Naumann T.A."/>
            <person name="Divon H.H."/>
            <person name="Lysoe E."/>
            <person name="Uhlig S."/>
            <person name="Proctor R.H."/>
        </authorList>
    </citation>
    <scope>NUCLEOTIDE SEQUENCE</scope>
    <source>
        <strain evidence="3">NRRL 22465</strain>
    </source>
</reference>
<comment type="caution">
    <text evidence="3">The sequence shown here is derived from an EMBL/GenBank/DDBJ whole genome shotgun (WGS) entry which is preliminary data.</text>
</comment>
<evidence type="ECO:0000256" key="2">
    <source>
        <dbReference type="SAM" id="MobiDB-lite"/>
    </source>
</evidence>
<dbReference type="Proteomes" id="UP000635477">
    <property type="component" value="Unassembled WGS sequence"/>
</dbReference>
<dbReference type="EMBL" id="JABEYC010000201">
    <property type="protein sequence ID" value="KAF4980861.1"/>
    <property type="molecule type" value="Genomic_DNA"/>
</dbReference>
<evidence type="ECO:0000256" key="1">
    <source>
        <dbReference type="ARBA" id="ARBA00005351"/>
    </source>
</evidence>
<organism evidence="3 4">
    <name type="scientific">Fusarium zealandicum</name>
    <dbReference type="NCBI Taxonomy" id="1053134"/>
    <lineage>
        <taxon>Eukaryota</taxon>
        <taxon>Fungi</taxon>
        <taxon>Dikarya</taxon>
        <taxon>Ascomycota</taxon>
        <taxon>Pezizomycotina</taxon>
        <taxon>Sordariomycetes</taxon>
        <taxon>Hypocreomycetidae</taxon>
        <taxon>Hypocreales</taxon>
        <taxon>Nectriaceae</taxon>
        <taxon>Fusarium</taxon>
        <taxon>Fusarium staphyleae species complex</taxon>
    </lineage>
</organism>
<comment type="similarity">
    <text evidence="1">Belongs to the GET4 family.</text>
</comment>
<dbReference type="InterPro" id="IPR007317">
    <property type="entry name" value="GET4"/>
</dbReference>
<dbReference type="InterPro" id="IPR011990">
    <property type="entry name" value="TPR-like_helical_dom_sf"/>
</dbReference>
<dbReference type="GO" id="GO:0072380">
    <property type="term" value="C:TRC complex"/>
    <property type="evidence" value="ECO:0007669"/>
    <property type="project" value="TreeGrafter"/>
</dbReference>
<keyword evidence="4" id="KW-1185">Reference proteome</keyword>
<dbReference type="Gene3D" id="1.25.40.10">
    <property type="entry name" value="Tetratricopeptide repeat domain"/>
    <property type="match status" value="1"/>
</dbReference>
<dbReference type="Pfam" id="PF04190">
    <property type="entry name" value="GET4"/>
    <property type="match status" value="1"/>
</dbReference>
<protein>
    <recommendedName>
        <fullName evidence="5">DUF410-domain-containing protein</fullName>
    </recommendedName>
</protein>